<dbReference type="InterPro" id="IPR049818">
    <property type="entry name" value="Expansin_EXLX1-like"/>
</dbReference>
<dbReference type="SUPFAM" id="SSF49590">
    <property type="entry name" value="PHL pollen allergen"/>
    <property type="match status" value="1"/>
</dbReference>
<dbReference type="Gene3D" id="2.40.40.10">
    <property type="entry name" value="RlpA-like domain"/>
    <property type="match status" value="1"/>
</dbReference>
<gene>
    <name evidence="4" type="ORF">SAMN05443639_104224</name>
</gene>
<dbReference type="Gene3D" id="2.60.40.760">
    <property type="entry name" value="Expansin, cellulose-binding-like domain"/>
    <property type="match status" value="1"/>
</dbReference>
<organism evidence="4 5">
    <name type="scientific">Stigmatella erecta</name>
    <dbReference type="NCBI Taxonomy" id="83460"/>
    <lineage>
        <taxon>Bacteria</taxon>
        <taxon>Pseudomonadati</taxon>
        <taxon>Myxococcota</taxon>
        <taxon>Myxococcia</taxon>
        <taxon>Myxococcales</taxon>
        <taxon>Cystobacterineae</taxon>
        <taxon>Archangiaceae</taxon>
        <taxon>Stigmatella</taxon>
    </lineage>
</organism>
<dbReference type="NCBIfam" id="NF041144">
    <property type="entry name" value="expansin_EXLX1"/>
    <property type="match status" value="1"/>
</dbReference>
<accession>A0A1I0GYJ5</accession>
<feature type="signal peptide" evidence="3">
    <location>
        <begin position="1"/>
        <end position="21"/>
    </location>
</feature>
<dbReference type="InterPro" id="IPR036908">
    <property type="entry name" value="RlpA-like_sf"/>
</dbReference>
<feature type="chain" id="PRO_5011435018" evidence="3">
    <location>
        <begin position="22"/>
        <end position="240"/>
    </location>
</feature>
<reference evidence="5" key="1">
    <citation type="submission" date="2016-10" db="EMBL/GenBank/DDBJ databases">
        <authorList>
            <person name="Varghese N."/>
            <person name="Submissions S."/>
        </authorList>
    </citation>
    <scope>NUCLEOTIDE SEQUENCE [LARGE SCALE GENOMIC DNA]</scope>
    <source>
        <strain evidence="5">DSM 16858</strain>
    </source>
</reference>
<dbReference type="SUPFAM" id="SSF50685">
    <property type="entry name" value="Barwin-like endoglucanases"/>
    <property type="match status" value="1"/>
</dbReference>
<feature type="compositionally biased region" description="Gly residues" evidence="2">
    <location>
        <begin position="31"/>
        <end position="44"/>
    </location>
</feature>
<dbReference type="PANTHER" id="PTHR31836:SF21">
    <property type="entry name" value="EXPANSIN-LIKE PROTEIN 7"/>
    <property type="match status" value="1"/>
</dbReference>
<evidence type="ECO:0000313" key="5">
    <source>
        <dbReference type="Proteomes" id="UP000199181"/>
    </source>
</evidence>
<dbReference type="PROSITE" id="PS51257">
    <property type="entry name" value="PROKAR_LIPOPROTEIN"/>
    <property type="match status" value="1"/>
</dbReference>
<protein>
    <submittedName>
        <fullName evidence="4">Pollen allergen</fullName>
    </submittedName>
</protein>
<dbReference type="InterPro" id="IPR051477">
    <property type="entry name" value="Expansin_CellWall"/>
</dbReference>
<dbReference type="Proteomes" id="UP000199181">
    <property type="component" value="Unassembled WGS sequence"/>
</dbReference>
<dbReference type="AlphaFoldDB" id="A0A1I0GYJ5"/>
<keyword evidence="5" id="KW-1185">Reference proteome</keyword>
<dbReference type="EMBL" id="FOIJ01000004">
    <property type="protein sequence ID" value="SET76280.1"/>
    <property type="molecule type" value="Genomic_DNA"/>
</dbReference>
<evidence type="ECO:0000256" key="3">
    <source>
        <dbReference type="SAM" id="SignalP"/>
    </source>
</evidence>
<dbReference type="RefSeq" id="WP_093518906.1">
    <property type="nucleotide sequence ID" value="NZ_FOIJ01000004.1"/>
</dbReference>
<dbReference type="CDD" id="cd22272">
    <property type="entry name" value="DPBB_EXLX1-like"/>
    <property type="match status" value="1"/>
</dbReference>
<evidence type="ECO:0000256" key="1">
    <source>
        <dbReference type="ARBA" id="ARBA00022729"/>
    </source>
</evidence>
<dbReference type="InterPro" id="IPR036749">
    <property type="entry name" value="Expansin_CBD_sf"/>
</dbReference>
<proteinExistence type="predicted"/>
<evidence type="ECO:0000256" key="2">
    <source>
        <dbReference type="SAM" id="MobiDB-lite"/>
    </source>
</evidence>
<evidence type="ECO:0000313" key="4">
    <source>
        <dbReference type="EMBL" id="SET76280.1"/>
    </source>
</evidence>
<sequence>MRFGKAFSARALLVAGVLSLAACSDSDEGGDGGGGGGGGDGVGLGKDPKPGKVNSYETEGDGSCSFGVPVGEKLVAALNTTEFSGAAVCGACAEVDGPNGKVIARIVDVCPACAPDLMLLSQEAYSKVASGGEVSMNWKLVACKVDGPVRYHIKEGSGPYSYFAIQVRNHKVPIKSLEVMRATGWETLTRENYNYFVGNALGSPPLKVRITGTTGEVLEDTLNFAFSSDGVQLDGAAQFK</sequence>
<name>A0A1I0GYJ5_9BACT</name>
<keyword evidence="1 3" id="KW-0732">Signal</keyword>
<feature type="region of interest" description="Disordered" evidence="2">
    <location>
        <begin position="27"/>
        <end position="62"/>
    </location>
</feature>
<dbReference type="PANTHER" id="PTHR31836">
    <property type="match status" value="1"/>
</dbReference>